<name>A0A1H4D5L7_9BACT</name>
<dbReference type="STRING" id="551991.SAMN05192529_1467"/>
<dbReference type="AlphaFoldDB" id="A0A1H4D5L7"/>
<dbReference type="InterPro" id="IPR025354">
    <property type="entry name" value="DUF4258"/>
</dbReference>
<organism evidence="1 2">
    <name type="scientific">Arachidicoccus rhizosphaerae</name>
    <dbReference type="NCBI Taxonomy" id="551991"/>
    <lineage>
        <taxon>Bacteria</taxon>
        <taxon>Pseudomonadati</taxon>
        <taxon>Bacteroidota</taxon>
        <taxon>Chitinophagia</taxon>
        <taxon>Chitinophagales</taxon>
        <taxon>Chitinophagaceae</taxon>
        <taxon>Arachidicoccus</taxon>
    </lineage>
</organism>
<keyword evidence="2" id="KW-1185">Reference proteome</keyword>
<reference evidence="1 2" key="1">
    <citation type="submission" date="2016-10" db="EMBL/GenBank/DDBJ databases">
        <authorList>
            <person name="de Groot N.N."/>
        </authorList>
    </citation>
    <scope>NUCLEOTIDE SEQUENCE [LARGE SCALE GENOMIC DNA]</scope>
    <source>
        <strain evidence="1 2">Vu-144</strain>
    </source>
</reference>
<protein>
    <recommendedName>
        <fullName evidence="3">DUF4258 domain-containing protein</fullName>
    </recommendedName>
</protein>
<gene>
    <name evidence="1" type="ORF">SAMN05192529_1467</name>
</gene>
<proteinExistence type="predicted"/>
<sequence length="96" mass="10455">MSFESKLAQRGILDFTEHGAEQMATRGFTQDAVLKIIKEGTVKEVAYKGSPQIHYLLGRYRIVVEISGRNAGKIISIMGDYSAKGGDGGRGIFNGF</sequence>
<dbReference type="Pfam" id="PF14076">
    <property type="entry name" value="DUF4258"/>
    <property type="match status" value="1"/>
</dbReference>
<evidence type="ECO:0000313" key="1">
    <source>
        <dbReference type="EMBL" id="SEA68123.1"/>
    </source>
</evidence>
<accession>A0A1H4D5L7</accession>
<dbReference type="RefSeq" id="WP_091401587.1">
    <property type="nucleotide sequence ID" value="NZ_FNQY01000046.1"/>
</dbReference>
<evidence type="ECO:0008006" key="3">
    <source>
        <dbReference type="Google" id="ProtNLM"/>
    </source>
</evidence>
<dbReference type="Proteomes" id="UP000199041">
    <property type="component" value="Unassembled WGS sequence"/>
</dbReference>
<dbReference type="EMBL" id="FNQY01000046">
    <property type="protein sequence ID" value="SEA68123.1"/>
    <property type="molecule type" value="Genomic_DNA"/>
</dbReference>
<evidence type="ECO:0000313" key="2">
    <source>
        <dbReference type="Proteomes" id="UP000199041"/>
    </source>
</evidence>